<dbReference type="Gene3D" id="2.40.128.130">
    <property type="entry name" value="Autotransporter beta-domain"/>
    <property type="match status" value="1"/>
</dbReference>
<reference evidence="3 4" key="1">
    <citation type="submission" date="2023-12" db="EMBL/GenBank/DDBJ databases">
        <title>Genome sequencing and assembly of bacterial species from a model synthetic community.</title>
        <authorList>
            <person name="Hogle S.L."/>
        </authorList>
    </citation>
    <scope>NUCLEOTIDE SEQUENCE [LARGE SCALE GENOMIC DNA]</scope>
    <source>
        <strain evidence="3 4">HAMBI 2494</strain>
    </source>
</reference>
<dbReference type="SMART" id="SM00869">
    <property type="entry name" value="Autotransporter"/>
    <property type="match status" value="1"/>
</dbReference>
<keyword evidence="1" id="KW-0732">Signal</keyword>
<gene>
    <name evidence="3" type="ORF">U0042_08525</name>
</gene>
<feature type="domain" description="Autotransporter" evidence="2">
    <location>
        <begin position="935"/>
        <end position="1209"/>
    </location>
</feature>
<dbReference type="Pfam" id="PF12951">
    <property type="entry name" value="PATR"/>
    <property type="match status" value="4"/>
</dbReference>
<protein>
    <submittedName>
        <fullName evidence="3">Autotransporter domain-containing protein</fullName>
    </submittedName>
</protein>
<keyword evidence="4" id="KW-1185">Reference proteome</keyword>
<dbReference type="Proteomes" id="UP001325479">
    <property type="component" value="Chromosome"/>
</dbReference>
<dbReference type="InterPro" id="IPR013425">
    <property type="entry name" value="Autotrns_rpt"/>
</dbReference>
<dbReference type="InterPro" id="IPR036709">
    <property type="entry name" value="Autotransporte_beta_dom_sf"/>
</dbReference>
<evidence type="ECO:0000259" key="2">
    <source>
        <dbReference type="PROSITE" id="PS51208"/>
    </source>
</evidence>
<dbReference type="NCBIfam" id="TIGR02601">
    <property type="entry name" value="autotrns_rpt"/>
    <property type="match status" value="3"/>
</dbReference>
<accession>A0ABZ0WQM3</accession>
<dbReference type="SUPFAM" id="SSF51126">
    <property type="entry name" value="Pectin lyase-like"/>
    <property type="match status" value="2"/>
</dbReference>
<name>A0ABZ0WQM3_9BURK</name>
<dbReference type="RefSeq" id="WP_114810572.1">
    <property type="nucleotide sequence ID" value="NZ_CP139965.1"/>
</dbReference>
<evidence type="ECO:0000256" key="1">
    <source>
        <dbReference type="ARBA" id="ARBA00022729"/>
    </source>
</evidence>
<dbReference type="InterPro" id="IPR005546">
    <property type="entry name" value="Autotransporte_beta"/>
</dbReference>
<dbReference type="InterPro" id="IPR011050">
    <property type="entry name" value="Pectin_lyase_fold/virulence"/>
</dbReference>
<sequence>MTRLPVLTMKTTTDTYRAGAAVPGALREFALRRHPLAAASVATFAVALHAAPASAACLSTNVNTDVIGATTCVNWSTTGNTSLVVTNSGSLSGTPTAISVSGSGTGSALSNSGVIAGTAYGVLNAGTIGTVTNHSGGTIVSAQQYAFYNDNGTVISMTNESGGSIMGSTLGIADAGLISSLTNSGVVSGNRGIETGVGGTIGTLVNNGTISGTGGSGVGIYNFFGTFGTIDNTANATISGLAYGVYNVGTIGTIANEGTLTGGIAGVLSSSGGTVGTITNSGLLQGGQQGIQGANLTITNSGTISGGTDAIYFTGGSSLLTLASGQTMVGAIELGAGASATVGGANSGLTVGNAIKLDASTSTLTLNSTGNLTLGGLISGSGNVTVGGAGTLTLAGTNTYSGTTTIGSGALQLTGDTSLMTGNIVDSGALIFGQTASSRYSGTISGAGSVTQGGTGTLTLTGAQTYTGATAINTGATLALSGSGSVAQSAGVTANGTFDISGTTGGTSIKSLSGTGSVTLGSQTLTLTDASGVFSGVISGTGGLTLAGGTETLTNVNTYTGTTLIESGAVLALSSANNIAIGNVVDFGTLQISGSAGGLSGSGTVSVGAAGLTLAGSNGTFGGVIAGGGGLTLASGTQTLTGTSTYTGTTTVAGGATLALAGTGSIAQSSGMIDNGVLDISGTAGGAQIANLSGSGTVNLGVQRLTVAGSDSTTFSGSISGTGPFVKQGTGTLILDGRSTAFTGTTEVAGGLLEVGDIGTPGALLGGSVVVDTPGTLRGHGTIAGDVTNNGTVMPGGSIGTLTVAGNYAQAGGATLSVEVSPTAASQLSVNGSAALNGVLAIAYTPGTYSARQYTLVSARSVSGTFSSITNTGTSYLGTLTPTITYSADSVLLTLSGAVAPTDTSIYTALGTAAIVGGQAQDAALLDRLGNGSAATPGAPAGWVTATGSHTKVSGTNGEPGFQANRYGFLAGLDRTLGSYTVGVAAGYDHTAVGEQDTGDSGTIDTLRVALYGARKLGPVNLAATVGAGLDFLSLKRPFGTQGTAEGDHMGQEFNFGTQASLPMTFGSVTVTPRIGLRYAYFHANGFGESGAGGQDLQVGADNVRSLQPYAQISLDRNFGDSLRPVNVELRVGYAHELLDANRAVSVASQDGTPFNAPGTTLPRGYLTSGVSVTMHPVRNLDVALSYDTVFNTTHASVQQGSVRVGYRF</sequence>
<evidence type="ECO:0000313" key="4">
    <source>
        <dbReference type="Proteomes" id="UP001325479"/>
    </source>
</evidence>
<dbReference type="SUPFAM" id="SSF103515">
    <property type="entry name" value="Autotransporter"/>
    <property type="match status" value="1"/>
</dbReference>
<dbReference type="PROSITE" id="PS51208">
    <property type="entry name" value="AUTOTRANSPORTER"/>
    <property type="match status" value="1"/>
</dbReference>
<evidence type="ECO:0000313" key="3">
    <source>
        <dbReference type="EMBL" id="WQD79710.1"/>
    </source>
</evidence>
<organism evidence="3 4">
    <name type="scientific">Paraburkholderia kururiensis</name>
    <dbReference type="NCBI Taxonomy" id="984307"/>
    <lineage>
        <taxon>Bacteria</taxon>
        <taxon>Pseudomonadati</taxon>
        <taxon>Pseudomonadota</taxon>
        <taxon>Betaproteobacteria</taxon>
        <taxon>Burkholderiales</taxon>
        <taxon>Burkholderiaceae</taxon>
        <taxon>Paraburkholderia</taxon>
    </lineage>
</organism>
<proteinExistence type="predicted"/>
<dbReference type="EMBL" id="CP139965">
    <property type="protein sequence ID" value="WQD79710.1"/>
    <property type="molecule type" value="Genomic_DNA"/>
</dbReference>
<dbReference type="Pfam" id="PF03797">
    <property type="entry name" value="Autotransporter"/>
    <property type="match status" value="1"/>
</dbReference>